<dbReference type="SUPFAM" id="SSF159594">
    <property type="entry name" value="XCC0632-like"/>
    <property type="match status" value="1"/>
</dbReference>
<evidence type="ECO:0000256" key="1">
    <source>
        <dbReference type="SAM" id="SignalP"/>
    </source>
</evidence>
<keyword evidence="4" id="KW-1185">Reference proteome</keyword>
<proteinExistence type="predicted"/>
<dbReference type="InterPro" id="IPR005586">
    <property type="entry name" value="ABC_trans_aux"/>
</dbReference>
<dbReference type="RefSeq" id="WP_007103173.1">
    <property type="nucleotide sequence ID" value="NZ_BAER01000017.1"/>
</dbReference>
<feature type="chain" id="PRO_5003898473" description="ABC-type transport auxiliary lipoprotein component domain-containing protein" evidence="1">
    <location>
        <begin position="20"/>
        <end position="192"/>
    </location>
</feature>
<evidence type="ECO:0000313" key="4">
    <source>
        <dbReference type="Proteomes" id="UP000006322"/>
    </source>
</evidence>
<gene>
    <name evidence="3" type="ORF">GPLA_0449</name>
</gene>
<dbReference type="OrthoDB" id="6198336at2"/>
<dbReference type="Gene3D" id="3.40.50.10610">
    <property type="entry name" value="ABC-type transport auxiliary lipoprotein component"/>
    <property type="match status" value="1"/>
</dbReference>
<dbReference type="Pfam" id="PF03886">
    <property type="entry name" value="ABC_trans_aux"/>
    <property type="match status" value="1"/>
</dbReference>
<organism evidence="3 4">
    <name type="scientific">Paraglaciecola polaris LMG 21857</name>
    <dbReference type="NCBI Taxonomy" id="1129793"/>
    <lineage>
        <taxon>Bacteria</taxon>
        <taxon>Pseudomonadati</taxon>
        <taxon>Pseudomonadota</taxon>
        <taxon>Gammaproteobacteria</taxon>
        <taxon>Alteromonadales</taxon>
        <taxon>Alteromonadaceae</taxon>
        <taxon>Paraglaciecola</taxon>
    </lineage>
</organism>
<dbReference type="STRING" id="1129793.GPLA_0449"/>
<dbReference type="PROSITE" id="PS51257">
    <property type="entry name" value="PROKAR_LIPOPROTEIN"/>
    <property type="match status" value="1"/>
</dbReference>
<sequence>MKQFSVFLLILVLCGCSSAPPTGQQIYLLNIDAPHSSPGGKNIKQLVVVEKILLAEYLKRPNLVMQVDGNQLYYSDIDLWAENLQTDIHKTLTAWLNDRAKHTRFVAYNSPEARLDLKHLVVSIEHFMPTDQGTVVSNGQYWWVENSKMDNPTSQNSFSYESALTQKGYSHSVSQLAQQLAQLSTQIIKDVE</sequence>
<name>K6ZM38_9ALTE</name>
<keyword evidence="1" id="KW-0732">Signal</keyword>
<accession>K6ZM38</accession>
<evidence type="ECO:0000313" key="3">
    <source>
        <dbReference type="EMBL" id="GAC31367.1"/>
    </source>
</evidence>
<reference evidence="4" key="1">
    <citation type="journal article" date="2014" name="Environ. Microbiol.">
        <title>Comparative genomics of the marine bacterial genus Glaciecola reveals the high degree of genomic diversity and genomic characteristic for cold adaptation.</title>
        <authorList>
            <person name="Qin Q.L."/>
            <person name="Xie B.B."/>
            <person name="Yu Y."/>
            <person name="Shu Y.L."/>
            <person name="Rong J.C."/>
            <person name="Zhang Y.J."/>
            <person name="Zhao D.L."/>
            <person name="Chen X.L."/>
            <person name="Zhang X.Y."/>
            <person name="Chen B."/>
            <person name="Zhou B.C."/>
            <person name="Zhang Y.Z."/>
        </authorList>
    </citation>
    <scope>NUCLEOTIDE SEQUENCE [LARGE SCALE GENOMIC DNA]</scope>
    <source>
        <strain evidence="4">LMG 21857</strain>
    </source>
</reference>
<feature type="domain" description="ABC-type transport auxiliary lipoprotein component" evidence="2">
    <location>
        <begin position="27"/>
        <end position="187"/>
    </location>
</feature>
<dbReference type="AlphaFoldDB" id="K6ZM38"/>
<feature type="signal peptide" evidence="1">
    <location>
        <begin position="1"/>
        <end position="19"/>
    </location>
</feature>
<dbReference type="EMBL" id="BAER01000017">
    <property type="protein sequence ID" value="GAC31367.1"/>
    <property type="molecule type" value="Genomic_DNA"/>
</dbReference>
<dbReference type="Proteomes" id="UP000006322">
    <property type="component" value="Unassembled WGS sequence"/>
</dbReference>
<evidence type="ECO:0000259" key="2">
    <source>
        <dbReference type="Pfam" id="PF03886"/>
    </source>
</evidence>
<protein>
    <recommendedName>
        <fullName evidence="2">ABC-type transport auxiliary lipoprotein component domain-containing protein</fullName>
    </recommendedName>
</protein>
<comment type="caution">
    <text evidence="3">The sequence shown here is derived from an EMBL/GenBank/DDBJ whole genome shotgun (WGS) entry which is preliminary data.</text>
</comment>